<dbReference type="AlphaFoldDB" id="A0A9X1RHK0"/>
<accession>A0A9X1RHK0</accession>
<dbReference type="Proteomes" id="UP001139054">
    <property type="component" value="Unassembled WGS sequence"/>
</dbReference>
<evidence type="ECO:0000313" key="1">
    <source>
        <dbReference type="EMBL" id="MCG2632856.1"/>
    </source>
</evidence>
<dbReference type="EMBL" id="JAKLTY010000050">
    <property type="protein sequence ID" value="MCG2632856.1"/>
    <property type="molecule type" value="Genomic_DNA"/>
</dbReference>
<reference evidence="1" key="1">
    <citation type="submission" date="2022-01" db="EMBL/GenBank/DDBJ databases">
        <title>Genome sequnece data of strain Bradyrhizobium sp. nov.</title>
        <authorList>
            <person name="Zhang J."/>
        </authorList>
    </citation>
    <scope>NUCLEOTIDE SEQUENCE</scope>
    <source>
        <strain evidence="1">WYCCWR 13023</strain>
    </source>
</reference>
<name>A0A9X1RHK0_9BRAD</name>
<protein>
    <submittedName>
        <fullName evidence="1">Helix-turn-helix domain-containing protein</fullName>
    </submittedName>
</protein>
<gene>
    <name evidence="1" type="ORF">L6654_40415</name>
</gene>
<organism evidence="1 2">
    <name type="scientific">Bradyrhizobium zhengyangense</name>
    <dbReference type="NCBI Taxonomy" id="2911009"/>
    <lineage>
        <taxon>Bacteria</taxon>
        <taxon>Pseudomonadati</taxon>
        <taxon>Pseudomonadota</taxon>
        <taxon>Alphaproteobacteria</taxon>
        <taxon>Hyphomicrobiales</taxon>
        <taxon>Nitrobacteraceae</taxon>
        <taxon>Bradyrhizobium</taxon>
    </lineage>
</organism>
<evidence type="ECO:0000313" key="2">
    <source>
        <dbReference type="Proteomes" id="UP001139054"/>
    </source>
</evidence>
<comment type="caution">
    <text evidence="1">The sequence shown here is derived from an EMBL/GenBank/DDBJ whole genome shotgun (WGS) entry which is preliminary data.</text>
</comment>
<dbReference type="RefSeq" id="WP_237892077.1">
    <property type="nucleotide sequence ID" value="NZ_JAKLTY010000050.1"/>
</dbReference>
<sequence length="139" mass="15372">MNRKGANERFVRLSQGMMQSPAWRSLNGNARAVYIELASLYRGNNNGLIGFSARQASSAIPISISTAARSLALLEERGFIVAEAKGRFDRKRQVTRWRLTEFDCDVSGQPASRDFETWVLAGLPPTRPPGDGERKCVDG</sequence>
<proteinExistence type="predicted"/>